<dbReference type="PANTHER" id="PTHR10281:SF76">
    <property type="entry name" value="CALCUTTA CUP-RELATED"/>
    <property type="match status" value="1"/>
</dbReference>
<dbReference type="PANTHER" id="PTHR10281">
    <property type="entry name" value="MEMBRANE-ASSOCIATED PROGESTERONE RECEPTOR COMPONENT-RELATED"/>
    <property type="match status" value="1"/>
</dbReference>
<dbReference type="InterPro" id="IPR001199">
    <property type="entry name" value="Cyt_B5-like_heme/steroid-bd"/>
</dbReference>
<evidence type="ECO:0000313" key="3">
    <source>
        <dbReference type="EMBL" id="CAE0641143.1"/>
    </source>
</evidence>
<dbReference type="EMBL" id="HBIU01044306">
    <property type="protein sequence ID" value="CAE0641143.1"/>
    <property type="molecule type" value="Transcribed_RNA"/>
</dbReference>
<evidence type="ECO:0000256" key="1">
    <source>
        <dbReference type="ARBA" id="ARBA00038357"/>
    </source>
</evidence>
<dbReference type="GO" id="GO:0016020">
    <property type="term" value="C:membrane"/>
    <property type="evidence" value="ECO:0007669"/>
    <property type="project" value="TreeGrafter"/>
</dbReference>
<accession>A0A7S4DCJ3</accession>
<dbReference type="Gene3D" id="3.10.120.10">
    <property type="entry name" value="Cytochrome b5-like heme/steroid binding domain"/>
    <property type="match status" value="1"/>
</dbReference>
<name>A0A7S4DCJ3_HETAK</name>
<organism evidence="3">
    <name type="scientific">Heterosigma akashiwo</name>
    <name type="common">Chromophytic alga</name>
    <name type="synonym">Heterosigma carterae</name>
    <dbReference type="NCBI Taxonomy" id="2829"/>
    <lineage>
        <taxon>Eukaryota</taxon>
        <taxon>Sar</taxon>
        <taxon>Stramenopiles</taxon>
        <taxon>Ochrophyta</taxon>
        <taxon>Raphidophyceae</taxon>
        <taxon>Chattonellales</taxon>
        <taxon>Chattonellaceae</taxon>
        <taxon>Heterosigma</taxon>
    </lineage>
</organism>
<sequence>MSFEEDDLNKPSTEGFSVSEIDSLDGWYTTFKEYKQYPIVGRVVEPPKPRKISREELQEMRGKQTCPEGYATAPICISVKGNVYDVSFGGVTFYMEGAAYHLFAGKDASRALAKMSFKDEDVNSTELKDLSEKELKVLDDWENTFKNRKKYPIIGFYDGRK</sequence>
<dbReference type="AlphaFoldDB" id="A0A7S4DCJ3"/>
<dbReference type="SMART" id="SM01117">
    <property type="entry name" value="Cyt-b5"/>
    <property type="match status" value="1"/>
</dbReference>
<comment type="similarity">
    <text evidence="1">Belongs to the cytochrome b5 family. MAPR subfamily.</text>
</comment>
<dbReference type="InterPro" id="IPR050577">
    <property type="entry name" value="MAPR/NEUFC/NENF-like"/>
</dbReference>
<proteinExistence type="inferred from homology"/>
<feature type="domain" description="Cytochrome b5 heme-binding" evidence="2">
    <location>
        <begin position="52"/>
        <end position="158"/>
    </location>
</feature>
<reference evidence="3" key="1">
    <citation type="submission" date="2021-01" db="EMBL/GenBank/DDBJ databases">
        <authorList>
            <person name="Corre E."/>
            <person name="Pelletier E."/>
            <person name="Niang G."/>
            <person name="Scheremetjew M."/>
            <person name="Finn R."/>
            <person name="Kale V."/>
            <person name="Holt S."/>
            <person name="Cochrane G."/>
            <person name="Meng A."/>
            <person name="Brown T."/>
            <person name="Cohen L."/>
        </authorList>
    </citation>
    <scope>NUCLEOTIDE SEQUENCE</scope>
    <source>
        <strain evidence="3">CCMP3107</strain>
    </source>
</reference>
<dbReference type="GO" id="GO:0012505">
    <property type="term" value="C:endomembrane system"/>
    <property type="evidence" value="ECO:0007669"/>
    <property type="project" value="TreeGrafter"/>
</dbReference>
<dbReference type="SUPFAM" id="SSF55856">
    <property type="entry name" value="Cytochrome b5-like heme/steroid binding domain"/>
    <property type="match status" value="1"/>
</dbReference>
<gene>
    <name evidence="3" type="ORF">HAKA00212_LOCUS19968</name>
</gene>
<dbReference type="InterPro" id="IPR036400">
    <property type="entry name" value="Cyt_B5-like_heme/steroid_sf"/>
</dbReference>
<dbReference type="Pfam" id="PF00173">
    <property type="entry name" value="Cyt-b5"/>
    <property type="match status" value="1"/>
</dbReference>
<evidence type="ECO:0000259" key="2">
    <source>
        <dbReference type="SMART" id="SM01117"/>
    </source>
</evidence>
<protein>
    <recommendedName>
        <fullName evidence="2">Cytochrome b5 heme-binding domain-containing protein</fullName>
    </recommendedName>
</protein>